<comment type="caution">
    <text evidence="1">The sequence shown here is derived from an EMBL/GenBank/DDBJ whole genome shotgun (WGS) entry which is preliminary data.</text>
</comment>
<organism evidence="1">
    <name type="scientific">marine sediment metagenome</name>
    <dbReference type="NCBI Taxonomy" id="412755"/>
    <lineage>
        <taxon>unclassified sequences</taxon>
        <taxon>metagenomes</taxon>
        <taxon>ecological metagenomes</taxon>
    </lineage>
</organism>
<gene>
    <name evidence="1" type="ORF">S06H3_38141</name>
</gene>
<dbReference type="AlphaFoldDB" id="X1PDM9"/>
<accession>X1PDM9</accession>
<evidence type="ECO:0000313" key="1">
    <source>
        <dbReference type="EMBL" id="GAI28994.1"/>
    </source>
</evidence>
<dbReference type="EMBL" id="BARV01023225">
    <property type="protein sequence ID" value="GAI28994.1"/>
    <property type="molecule type" value="Genomic_DNA"/>
</dbReference>
<reference evidence="1" key="1">
    <citation type="journal article" date="2014" name="Front. Microbiol.">
        <title>High frequency of phylogenetically diverse reductive dehalogenase-homologous genes in deep subseafloor sedimentary metagenomes.</title>
        <authorList>
            <person name="Kawai M."/>
            <person name="Futagami T."/>
            <person name="Toyoda A."/>
            <person name="Takaki Y."/>
            <person name="Nishi S."/>
            <person name="Hori S."/>
            <person name="Arai W."/>
            <person name="Tsubouchi T."/>
            <person name="Morono Y."/>
            <person name="Uchiyama I."/>
            <person name="Ito T."/>
            <person name="Fujiyama A."/>
            <person name="Inagaki F."/>
            <person name="Takami H."/>
        </authorList>
    </citation>
    <scope>NUCLEOTIDE SEQUENCE</scope>
    <source>
        <strain evidence="1">Expedition CK06-06</strain>
    </source>
</reference>
<proteinExistence type="predicted"/>
<sequence length="45" mass="4932">MEVAGNWRYFINCCEPILASFASHYYDPNVSAYAISNPSSSDIAG</sequence>
<name>X1PDM9_9ZZZZ</name>
<protein>
    <submittedName>
        <fullName evidence="1">Uncharacterized protein</fullName>
    </submittedName>
</protein>